<name>A0A4Y2JRI9_ARAVE</name>
<dbReference type="Proteomes" id="UP000499080">
    <property type="component" value="Unassembled WGS sequence"/>
</dbReference>
<accession>A0A4Y2JRI9</accession>
<organism evidence="1 2">
    <name type="scientific">Araneus ventricosus</name>
    <name type="common">Orbweaver spider</name>
    <name type="synonym">Epeira ventricosa</name>
    <dbReference type="NCBI Taxonomy" id="182803"/>
    <lineage>
        <taxon>Eukaryota</taxon>
        <taxon>Metazoa</taxon>
        <taxon>Ecdysozoa</taxon>
        <taxon>Arthropoda</taxon>
        <taxon>Chelicerata</taxon>
        <taxon>Arachnida</taxon>
        <taxon>Araneae</taxon>
        <taxon>Araneomorphae</taxon>
        <taxon>Entelegynae</taxon>
        <taxon>Araneoidea</taxon>
        <taxon>Araneidae</taxon>
        <taxon>Araneus</taxon>
    </lineage>
</organism>
<evidence type="ECO:0000313" key="2">
    <source>
        <dbReference type="Proteomes" id="UP000499080"/>
    </source>
</evidence>
<reference evidence="1 2" key="1">
    <citation type="journal article" date="2019" name="Sci. Rep.">
        <title>Orb-weaving spider Araneus ventricosus genome elucidates the spidroin gene catalogue.</title>
        <authorList>
            <person name="Kono N."/>
            <person name="Nakamura H."/>
            <person name="Ohtoshi R."/>
            <person name="Moran D.A.P."/>
            <person name="Shinohara A."/>
            <person name="Yoshida Y."/>
            <person name="Fujiwara M."/>
            <person name="Mori M."/>
            <person name="Tomita M."/>
            <person name="Arakawa K."/>
        </authorList>
    </citation>
    <scope>NUCLEOTIDE SEQUENCE [LARGE SCALE GENOMIC DNA]</scope>
</reference>
<evidence type="ECO:0000313" key="1">
    <source>
        <dbReference type="EMBL" id="GBM91962.1"/>
    </source>
</evidence>
<sequence length="79" mass="8753">MVVVFDSEETKQEKCELPIQSYKEESIDSTIESPDVIPADSQGKKSISFLPFLPHQAMLPPSVVGNRLTESRLLGSFIS</sequence>
<protein>
    <submittedName>
        <fullName evidence="1">Uncharacterized protein</fullName>
    </submittedName>
</protein>
<gene>
    <name evidence="1" type="ORF">AVEN_141703_1</name>
</gene>
<dbReference type="AlphaFoldDB" id="A0A4Y2JRI9"/>
<keyword evidence="2" id="KW-1185">Reference proteome</keyword>
<dbReference type="EMBL" id="BGPR01003749">
    <property type="protein sequence ID" value="GBM91962.1"/>
    <property type="molecule type" value="Genomic_DNA"/>
</dbReference>
<proteinExistence type="predicted"/>
<comment type="caution">
    <text evidence="1">The sequence shown here is derived from an EMBL/GenBank/DDBJ whole genome shotgun (WGS) entry which is preliminary data.</text>
</comment>